<dbReference type="GO" id="GO:0005524">
    <property type="term" value="F:ATP binding"/>
    <property type="evidence" value="ECO:0007669"/>
    <property type="project" value="UniProtKB-KW"/>
</dbReference>
<evidence type="ECO:0000256" key="4">
    <source>
        <dbReference type="ARBA" id="ARBA00022475"/>
    </source>
</evidence>
<dbReference type="Pfam" id="PF00072">
    <property type="entry name" value="Response_reg"/>
    <property type="match status" value="1"/>
</dbReference>
<keyword evidence="16" id="KW-0175">Coiled coil</keyword>
<dbReference type="Gene3D" id="3.30.450.20">
    <property type="entry name" value="PAS domain"/>
    <property type="match status" value="1"/>
</dbReference>
<gene>
    <name evidence="23" type="ORF">H8D96_17035</name>
</gene>
<dbReference type="Pfam" id="PF00512">
    <property type="entry name" value="HisKA"/>
    <property type="match status" value="1"/>
</dbReference>
<evidence type="ECO:0000256" key="13">
    <source>
        <dbReference type="ARBA" id="ARBA00023136"/>
    </source>
</evidence>
<dbReference type="PROSITE" id="PS50110">
    <property type="entry name" value="RESPONSE_REGULATORY"/>
    <property type="match status" value="1"/>
</dbReference>
<dbReference type="InterPro" id="IPR035965">
    <property type="entry name" value="PAS-like_dom_sf"/>
</dbReference>
<evidence type="ECO:0000259" key="21">
    <source>
        <dbReference type="PROSITE" id="PS50113"/>
    </source>
</evidence>
<evidence type="ECO:0000259" key="18">
    <source>
        <dbReference type="PROSITE" id="PS50109"/>
    </source>
</evidence>
<dbReference type="AlphaFoldDB" id="A0A8J6P206"/>
<dbReference type="FunFam" id="1.10.287.130:FF:000002">
    <property type="entry name" value="Two-component osmosensing histidine kinase"/>
    <property type="match status" value="1"/>
</dbReference>
<dbReference type="SMART" id="SM00091">
    <property type="entry name" value="PAS"/>
    <property type="match status" value="1"/>
</dbReference>
<dbReference type="PROSITE" id="PS50112">
    <property type="entry name" value="PAS"/>
    <property type="match status" value="1"/>
</dbReference>
<dbReference type="InterPro" id="IPR003594">
    <property type="entry name" value="HATPase_dom"/>
</dbReference>
<evidence type="ECO:0000256" key="15">
    <source>
        <dbReference type="PROSITE-ProRule" id="PRU00169"/>
    </source>
</evidence>
<keyword evidence="10" id="KW-0067">ATP-binding</keyword>
<dbReference type="Pfam" id="PF08448">
    <property type="entry name" value="PAS_4"/>
    <property type="match status" value="1"/>
</dbReference>
<evidence type="ECO:0000256" key="2">
    <source>
        <dbReference type="ARBA" id="ARBA00004651"/>
    </source>
</evidence>
<dbReference type="Gene3D" id="1.20.120.160">
    <property type="entry name" value="HPT domain"/>
    <property type="match status" value="1"/>
</dbReference>
<dbReference type="InterPro" id="IPR000700">
    <property type="entry name" value="PAS-assoc_C"/>
</dbReference>
<dbReference type="SMART" id="SM00388">
    <property type="entry name" value="HisKA"/>
    <property type="match status" value="1"/>
</dbReference>
<keyword evidence="7 17" id="KW-0812">Transmembrane</keyword>
<evidence type="ECO:0000313" key="23">
    <source>
        <dbReference type="EMBL" id="MBC8433615.1"/>
    </source>
</evidence>
<evidence type="ECO:0000256" key="12">
    <source>
        <dbReference type="ARBA" id="ARBA00023012"/>
    </source>
</evidence>
<proteinExistence type="predicted"/>
<dbReference type="PANTHER" id="PTHR45339:SF1">
    <property type="entry name" value="HYBRID SIGNAL TRANSDUCTION HISTIDINE KINASE J"/>
    <property type="match status" value="1"/>
</dbReference>
<evidence type="ECO:0000256" key="10">
    <source>
        <dbReference type="ARBA" id="ARBA00022840"/>
    </source>
</evidence>
<dbReference type="Pfam" id="PF01627">
    <property type="entry name" value="Hpt"/>
    <property type="match status" value="1"/>
</dbReference>
<name>A0A8J6P206_9BACT</name>
<keyword evidence="4" id="KW-1003">Cell membrane</keyword>
<dbReference type="InterPro" id="IPR013656">
    <property type="entry name" value="PAS_4"/>
</dbReference>
<reference evidence="23 24" key="1">
    <citation type="submission" date="2020-08" db="EMBL/GenBank/DDBJ databases">
        <title>Bridging the membrane lipid divide: bacteria of the FCB group superphylum have the potential to synthesize archaeal ether lipids.</title>
        <authorList>
            <person name="Villanueva L."/>
            <person name="Von Meijenfeldt F.A.B."/>
            <person name="Westbye A.B."/>
            <person name="Yadav S."/>
            <person name="Hopmans E.C."/>
            <person name="Dutilh B.E."/>
            <person name="Sinninghe Damste J.S."/>
        </authorList>
    </citation>
    <scope>NUCLEOTIDE SEQUENCE [LARGE SCALE GENOMIC DNA]</scope>
    <source>
        <strain evidence="23">NIOZ-UU17</strain>
    </source>
</reference>
<dbReference type="CDD" id="cd00082">
    <property type="entry name" value="HisKA"/>
    <property type="match status" value="1"/>
</dbReference>
<dbReference type="InterPro" id="IPR036641">
    <property type="entry name" value="HPT_dom_sf"/>
</dbReference>
<dbReference type="PROSITE" id="PS50109">
    <property type="entry name" value="HIS_KIN"/>
    <property type="match status" value="1"/>
</dbReference>
<feature type="coiled-coil region" evidence="16">
    <location>
        <begin position="152"/>
        <end position="179"/>
    </location>
</feature>
<evidence type="ECO:0000256" key="11">
    <source>
        <dbReference type="ARBA" id="ARBA00022989"/>
    </source>
</evidence>
<dbReference type="InterPro" id="IPR036890">
    <property type="entry name" value="HATPase_C_sf"/>
</dbReference>
<dbReference type="Gene3D" id="3.40.50.2300">
    <property type="match status" value="1"/>
</dbReference>
<feature type="domain" description="Response regulatory" evidence="19">
    <location>
        <begin position="577"/>
        <end position="695"/>
    </location>
</feature>
<evidence type="ECO:0000259" key="19">
    <source>
        <dbReference type="PROSITE" id="PS50110"/>
    </source>
</evidence>
<evidence type="ECO:0000256" key="7">
    <source>
        <dbReference type="ARBA" id="ARBA00022692"/>
    </source>
</evidence>
<keyword evidence="9" id="KW-0418">Kinase</keyword>
<evidence type="ECO:0000313" key="24">
    <source>
        <dbReference type="Proteomes" id="UP000605201"/>
    </source>
</evidence>
<organism evidence="23 24">
    <name type="scientific">Candidatus Desulfatibia vada</name>
    <dbReference type="NCBI Taxonomy" id="2841696"/>
    <lineage>
        <taxon>Bacteria</taxon>
        <taxon>Pseudomonadati</taxon>
        <taxon>Thermodesulfobacteriota</taxon>
        <taxon>Desulfobacteria</taxon>
        <taxon>Desulfobacterales</taxon>
        <taxon>Desulfobacterales incertae sedis</taxon>
        <taxon>Candidatus Desulfatibia</taxon>
    </lineage>
</organism>
<evidence type="ECO:0000256" key="9">
    <source>
        <dbReference type="ARBA" id="ARBA00022777"/>
    </source>
</evidence>
<protein>
    <recommendedName>
        <fullName evidence="3">histidine kinase</fullName>
        <ecNumber evidence="3">2.7.13.3</ecNumber>
    </recommendedName>
</protein>
<dbReference type="Gene3D" id="1.10.287.130">
    <property type="match status" value="1"/>
</dbReference>
<dbReference type="CDD" id="cd16922">
    <property type="entry name" value="HATPase_EvgS-ArcB-TorS-like"/>
    <property type="match status" value="1"/>
</dbReference>
<evidence type="ECO:0000256" key="1">
    <source>
        <dbReference type="ARBA" id="ARBA00000085"/>
    </source>
</evidence>
<dbReference type="SUPFAM" id="SSF47384">
    <property type="entry name" value="Homodimeric domain of signal transducing histidine kinase"/>
    <property type="match status" value="1"/>
</dbReference>
<evidence type="ECO:0000259" key="22">
    <source>
        <dbReference type="PROSITE" id="PS50894"/>
    </source>
</evidence>
<evidence type="ECO:0000256" key="16">
    <source>
        <dbReference type="SAM" id="Coils"/>
    </source>
</evidence>
<sequence>MSSILFILFYHNVSIKQQQQKFHYHGQSVANSLWDFNRVGATEYLTVVCRLSNHSNLVIWEITGKKFVSIQNRIDSNIFTRLIKPIRLETDIVFHGKIIGKMTAAWHSKTVTVAALTLIITVLIGLSLWFFLHTIANKRNLEVRVSARTEELHNKLTELQLAEKALRESEEKYRSLVESTSDWIWEMDKRGIYTYSSPKVVDLLGYKPEEIIGKTPFDLMPSEETKRVSDIFYKFLSTQKPFDSIENANLHKNGSIVVMETSGIPTFNADGEFSGYRGIDRDITERKQAEEALRKAHDELETRVEERTAELSIAKEQAEVANLAKSEFLANMSHEIRTPMNAVLGFLELVLEAPSLTELHRKHLATAQISANSLLGLINDILDISKLESGKLSIEHRPFNLSRLMEDVLGTMDVTAREKGLDLQLDVQPSLSGLFMGDPLRLKQIIINLVGNAVKFTEKGRVLMRIMPAEEEDQLHFIIEDTGVGIPADRISQIFEPFTQADTSTTRRFGGTGLGTTISRELVALMGGRIWAESEEGKGSAFHFTVTMLPTDQVPEEADLSIVSSKAVLPGFRHGFRILLAEDIQENVDLAKIRLKQQDHEVTVAWNGLEAVEAFKRGGIDLILMDIQMPEMSGMEATERIRTLEADTGGHVPIVAMTAGVMREETEKYLEMGMDAIVAKPVDFAILFRTIEAVVPEGVGEAVLEDAVDVCATSGLELPPLDGVDIKKGIRTWHNPEAYAKALLRFSNDYANTAADLTLLIDEGDIDSAYRIAHTLKGVAGNLSVTEVADAAIHIDAALREKRIDDVKEQISTLAAALDTAIVSIGRLEMVQDDEEMPKKEMDVAHLKELFVKMMAAFDEYSPNALEPFLPELKAYLSQDQLSPIVNHMERFDFDGAKQEMVKIAKMLKVELDK</sequence>
<accession>A0A8J6P206</accession>
<keyword evidence="8" id="KW-0547">Nucleotide-binding</keyword>
<feature type="domain" description="HPt" evidence="22">
    <location>
        <begin position="735"/>
        <end position="828"/>
    </location>
</feature>
<evidence type="ECO:0000256" key="3">
    <source>
        <dbReference type="ARBA" id="ARBA00012438"/>
    </source>
</evidence>
<dbReference type="SMART" id="SM00086">
    <property type="entry name" value="PAC"/>
    <property type="match status" value="1"/>
</dbReference>
<dbReference type="PANTHER" id="PTHR45339">
    <property type="entry name" value="HYBRID SIGNAL TRANSDUCTION HISTIDINE KINASE J"/>
    <property type="match status" value="1"/>
</dbReference>
<evidence type="ECO:0000256" key="8">
    <source>
        <dbReference type="ARBA" id="ARBA00022741"/>
    </source>
</evidence>
<dbReference type="InterPro" id="IPR001789">
    <property type="entry name" value="Sig_transdc_resp-reg_receiver"/>
</dbReference>
<dbReference type="InterPro" id="IPR000014">
    <property type="entry name" value="PAS"/>
</dbReference>
<dbReference type="InterPro" id="IPR036097">
    <property type="entry name" value="HisK_dim/P_sf"/>
</dbReference>
<keyword evidence="13 17" id="KW-0472">Membrane</keyword>
<feature type="domain" description="PAC" evidence="21">
    <location>
        <begin position="243"/>
        <end position="295"/>
    </location>
</feature>
<keyword evidence="6" id="KW-0808">Transferase</keyword>
<dbReference type="PRINTS" id="PR00344">
    <property type="entry name" value="BCTRLSENSOR"/>
</dbReference>
<dbReference type="SUPFAM" id="SSF55874">
    <property type="entry name" value="ATPase domain of HSP90 chaperone/DNA topoisomerase II/histidine kinase"/>
    <property type="match status" value="1"/>
</dbReference>
<dbReference type="NCBIfam" id="TIGR00229">
    <property type="entry name" value="sensory_box"/>
    <property type="match status" value="1"/>
</dbReference>
<dbReference type="GO" id="GO:0005886">
    <property type="term" value="C:plasma membrane"/>
    <property type="evidence" value="ECO:0007669"/>
    <property type="project" value="UniProtKB-SubCell"/>
</dbReference>
<dbReference type="Gene3D" id="3.30.565.10">
    <property type="entry name" value="Histidine kinase-like ATPase, C-terminal domain"/>
    <property type="match status" value="1"/>
</dbReference>
<comment type="catalytic activity">
    <reaction evidence="1">
        <text>ATP + protein L-histidine = ADP + protein N-phospho-L-histidine.</text>
        <dbReference type="EC" id="2.7.13.3"/>
    </reaction>
</comment>
<dbReference type="SUPFAM" id="SSF55785">
    <property type="entry name" value="PYP-like sensor domain (PAS domain)"/>
    <property type="match status" value="1"/>
</dbReference>
<feature type="transmembrane region" description="Helical" evidence="17">
    <location>
        <begin position="111"/>
        <end position="132"/>
    </location>
</feature>
<dbReference type="SMART" id="SM00387">
    <property type="entry name" value="HATPase_c"/>
    <property type="match status" value="1"/>
</dbReference>
<evidence type="ECO:0000256" key="14">
    <source>
        <dbReference type="PROSITE-ProRule" id="PRU00110"/>
    </source>
</evidence>
<dbReference type="InterPro" id="IPR011006">
    <property type="entry name" value="CheY-like_superfamily"/>
</dbReference>
<dbReference type="InterPro" id="IPR003661">
    <property type="entry name" value="HisK_dim/P_dom"/>
</dbReference>
<keyword evidence="12" id="KW-0902">Two-component regulatory system</keyword>
<dbReference type="CDD" id="cd00130">
    <property type="entry name" value="PAS"/>
    <property type="match status" value="1"/>
</dbReference>
<keyword evidence="5 15" id="KW-0597">Phosphoprotein</keyword>
<dbReference type="FunFam" id="3.30.565.10:FF:000078">
    <property type="entry name" value="Two-component sensor histidine kinase"/>
    <property type="match status" value="1"/>
</dbReference>
<dbReference type="InterPro" id="IPR008207">
    <property type="entry name" value="Sig_transdc_His_kin_Hpt_dom"/>
</dbReference>
<dbReference type="CDD" id="cd17546">
    <property type="entry name" value="REC_hyHK_CKI1_RcsC-like"/>
    <property type="match status" value="1"/>
</dbReference>
<dbReference type="Pfam" id="PF02518">
    <property type="entry name" value="HATPase_c"/>
    <property type="match status" value="1"/>
</dbReference>
<dbReference type="PROSITE" id="PS50894">
    <property type="entry name" value="HPT"/>
    <property type="match status" value="1"/>
</dbReference>
<dbReference type="PROSITE" id="PS50113">
    <property type="entry name" value="PAC"/>
    <property type="match status" value="1"/>
</dbReference>
<feature type="domain" description="Histidine kinase" evidence="18">
    <location>
        <begin position="331"/>
        <end position="550"/>
    </location>
</feature>
<evidence type="ECO:0000259" key="20">
    <source>
        <dbReference type="PROSITE" id="PS50112"/>
    </source>
</evidence>
<feature type="domain" description="PAS" evidence="20">
    <location>
        <begin position="169"/>
        <end position="239"/>
    </location>
</feature>
<comment type="subcellular location">
    <subcellularLocation>
        <location evidence="2">Cell membrane</location>
        <topology evidence="2">Multi-pass membrane protein</topology>
    </subcellularLocation>
</comment>
<dbReference type="InterPro" id="IPR001610">
    <property type="entry name" value="PAC"/>
</dbReference>
<feature type="modified residue" description="4-aspartylphosphate" evidence="15">
    <location>
        <position position="626"/>
    </location>
</feature>
<evidence type="ECO:0000256" key="17">
    <source>
        <dbReference type="SAM" id="Phobius"/>
    </source>
</evidence>
<dbReference type="InterPro" id="IPR005467">
    <property type="entry name" value="His_kinase_dom"/>
</dbReference>
<dbReference type="InterPro" id="IPR004358">
    <property type="entry name" value="Sig_transdc_His_kin-like_C"/>
</dbReference>
<dbReference type="Proteomes" id="UP000605201">
    <property type="component" value="Unassembled WGS sequence"/>
</dbReference>
<keyword evidence="11 17" id="KW-1133">Transmembrane helix</keyword>
<comment type="caution">
    <text evidence="23">The sequence shown here is derived from an EMBL/GenBank/DDBJ whole genome shotgun (WGS) entry which is preliminary data.</text>
</comment>
<evidence type="ECO:0000256" key="5">
    <source>
        <dbReference type="ARBA" id="ARBA00022553"/>
    </source>
</evidence>
<dbReference type="SUPFAM" id="SSF52172">
    <property type="entry name" value="CheY-like"/>
    <property type="match status" value="1"/>
</dbReference>
<dbReference type="SMART" id="SM00448">
    <property type="entry name" value="REC"/>
    <property type="match status" value="1"/>
</dbReference>
<dbReference type="SUPFAM" id="SSF47226">
    <property type="entry name" value="Histidine-containing phosphotransfer domain, HPT domain"/>
    <property type="match status" value="1"/>
</dbReference>
<dbReference type="EMBL" id="JACNIG010000312">
    <property type="protein sequence ID" value="MBC8433615.1"/>
    <property type="molecule type" value="Genomic_DNA"/>
</dbReference>
<dbReference type="EC" id="2.7.13.3" evidence="3"/>
<dbReference type="GO" id="GO:0000155">
    <property type="term" value="F:phosphorelay sensor kinase activity"/>
    <property type="evidence" value="ECO:0007669"/>
    <property type="project" value="InterPro"/>
</dbReference>
<evidence type="ECO:0000256" key="6">
    <source>
        <dbReference type="ARBA" id="ARBA00022679"/>
    </source>
</evidence>
<feature type="modified residue" description="Phosphohistidine" evidence="14">
    <location>
        <position position="774"/>
    </location>
</feature>
<feature type="coiled-coil region" evidence="16">
    <location>
        <begin position="279"/>
        <end position="317"/>
    </location>
</feature>